<evidence type="ECO:0000313" key="7">
    <source>
        <dbReference type="Proteomes" id="UP000248863"/>
    </source>
</evidence>
<feature type="signal peptide" evidence="4">
    <location>
        <begin position="1"/>
        <end position="21"/>
    </location>
</feature>
<evidence type="ECO:0000256" key="4">
    <source>
        <dbReference type="SAM" id="SignalP"/>
    </source>
</evidence>
<gene>
    <name evidence="6" type="ORF">CH338_11635</name>
</gene>
<evidence type="ECO:0000256" key="3">
    <source>
        <dbReference type="ARBA" id="ARBA00022970"/>
    </source>
</evidence>
<dbReference type="EMBL" id="NPEU01000109">
    <property type="protein sequence ID" value="RAI38758.1"/>
    <property type="molecule type" value="Genomic_DNA"/>
</dbReference>
<keyword evidence="2 4" id="KW-0732">Signal</keyword>
<keyword evidence="3" id="KW-0029">Amino-acid transport</keyword>
<dbReference type="Proteomes" id="UP000248863">
    <property type="component" value="Unassembled WGS sequence"/>
</dbReference>
<feature type="domain" description="Leucine-binding protein" evidence="5">
    <location>
        <begin position="26"/>
        <end position="378"/>
    </location>
</feature>
<dbReference type="RefSeq" id="WP_111357344.1">
    <property type="nucleotide sequence ID" value="NZ_NHSK01000081.1"/>
</dbReference>
<sequence length="387" mass="41606">MTSRHVLVLAALLATTPVVPAAAQDTIKIGSSLGLTGYGSITDGHWREGLELAVEALNAKGGVLGKKLQLVHEDNKSIPQQAVLVYRKMMTEDKVVAFDSGCISAGNFAAASFVTRAKLPMMLCSILPQQPEEQKWAFSFLPPPKFEVDSRYEFLKSKTDIRKVGILGDPSPYGSLMRKFALEDAKEFGLEVVANESYQQEDADFSVQIGRINAAGAGAIIMIGQGNAVITVAKNIKSLGLDKMLLLGSVNERDLLVEAGRVLGDRYLFPSPIIQVAIDDLALITDPKARAAAEAFITPLKAKHGGKIDTSMSSRAWDSLLMLAQAMEAAKTTEGTAVRDAFEKIGPYVGAGAPYEFSPTQHVGITKNPYVIAYVKDGKLAINHDGR</sequence>
<keyword evidence="3" id="KW-0813">Transport</keyword>
<evidence type="ECO:0000313" key="6">
    <source>
        <dbReference type="EMBL" id="RAI38758.1"/>
    </source>
</evidence>
<dbReference type="Pfam" id="PF13458">
    <property type="entry name" value="Peripla_BP_6"/>
    <property type="match status" value="1"/>
</dbReference>
<evidence type="ECO:0000256" key="1">
    <source>
        <dbReference type="ARBA" id="ARBA00010062"/>
    </source>
</evidence>
<comment type="similarity">
    <text evidence="1">Belongs to the leucine-binding protein family.</text>
</comment>
<dbReference type="AlphaFoldDB" id="A0A327KTW0"/>
<organism evidence="6 7">
    <name type="scientific">Rhodoplanes elegans</name>
    <dbReference type="NCBI Taxonomy" id="29408"/>
    <lineage>
        <taxon>Bacteria</taxon>
        <taxon>Pseudomonadati</taxon>
        <taxon>Pseudomonadota</taxon>
        <taxon>Alphaproteobacteria</taxon>
        <taxon>Hyphomicrobiales</taxon>
        <taxon>Nitrobacteraceae</taxon>
        <taxon>Rhodoplanes</taxon>
    </lineage>
</organism>
<dbReference type="Gene3D" id="3.40.50.2300">
    <property type="match status" value="2"/>
</dbReference>
<keyword evidence="7" id="KW-1185">Reference proteome</keyword>
<reference evidence="6 7" key="1">
    <citation type="submission" date="2017-07" db="EMBL/GenBank/DDBJ databases">
        <title>Draft Genome Sequences of Select Purple Nonsulfur Bacteria.</title>
        <authorList>
            <person name="Lasarre B."/>
            <person name="Mckinlay J.B."/>
        </authorList>
    </citation>
    <scope>NUCLEOTIDE SEQUENCE [LARGE SCALE GENOMIC DNA]</scope>
    <source>
        <strain evidence="6 7">DSM 11907</strain>
    </source>
</reference>
<dbReference type="InterPro" id="IPR028081">
    <property type="entry name" value="Leu-bd"/>
</dbReference>
<dbReference type="GO" id="GO:0006865">
    <property type="term" value="P:amino acid transport"/>
    <property type="evidence" value="ECO:0007669"/>
    <property type="project" value="UniProtKB-KW"/>
</dbReference>
<name>A0A327KTW0_9BRAD</name>
<dbReference type="OrthoDB" id="9791590at2"/>
<proteinExistence type="inferred from homology"/>
<evidence type="ECO:0000256" key="2">
    <source>
        <dbReference type="ARBA" id="ARBA00022729"/>
    </source>
</evidence>
<dbReference type="InterPro" id="IPR051010">
    <property type="entry name" value="BCAA_transport"/>
</dbReference>
<evidence type="ECO:0000259" key="5">
    <source>
        <dbReference type="Pfam" id="PF13458"/>
    </source>
</evidence>
<dbReference type="InterPro" id="IPR028082">
    <property type="entry name" value="Peripla_BP_I"/>
</dbReference>
<dbReference type="PANTHER" id="PTHR30483">
    <property type="entry name" value="LEUCINE-SPECIFIC-BINDING PROTEIN"/>
    <property type="match status" value="1"/>
</dbReference>
<accession>A0A327KTW0</accession>
<comment type="caution">
    <text evidence="6">The sequence shown here is derived from an EMBL/GenBank/DDBJ whole genome shotgun (WGS) entry which is preliminary data.</text>
</comment>
<dbReference type="SUPFAM" id="SSF53822">
    <property type="entry name" value="Periplasmic binding protein-like I"/>
    <property type="match status" value="1"/>
</dbReference>
<dbReference type="PANTHER" id="PTHR30483:SF38">
    <property type="entry name" value="BLR7848 PROTEIN"/>
    <property type="match status" value="1"/>
</dbReference>
<feature type="chain" id="PRO_5016272761" description="Leucine-binding protein domain-containing protein" evidence="4">
    <location>
        <begin position="22"/>
        <end position="387"/>
    </location>
</feature>
<protein>
    <recommendedName>
        <fullName evidence="5">Leucine-binding protein domain-containing protein</fullName>
    </recommendedName>
</protein>